<protein>
    <recommendedName>
        <fullName evidence="1">tRNA(Ile)-lysidine synthetase</fullName>
        <ecNumber evidence="1">6.3.4.19</ecNumber>
    </recommendedName>
</protein>
<dbReference type="InterPro" id="IPR012094">
    <property type="entry name" value="tRNA_Ile_lys_synt"/>
</dbReference>
<gene>
    <name evidence="11" type="ORF">GCM10025862_01610</name>
</gene>
<evidence type="ECO:0000259" key="10">
    <source>
        <dbReference type="Pfam" id="PF09179"/>
    </source>
</evidence>
<dbReference type="Proteomes" id="UP001157109">
    <property type="component" value="Unassembled WGS sequence"/>
</dbReference>
<dbReference type="EC" id="6.3.4.19" evidence="1"/>
<evidence type="ECO:0000256" key="6">
    <source>
        <dbReference type="ARBA" id="ARBA00022840"/>
    </source>
</evidence>
<organism evidence="11 12">
    <name type="scientific">Arsenicicoccus piscis</name>
    <dbReference type="NCBI Taxonomy" id="673954"/>
    <lineage>
        <taxon>Bacteria</taxon>
        <taxon>Bacillati</taxon>
        <taxon>Actinomycetota</taxon>
        <taxon>Actinomycetes</taxon>
        <taxon>Micrococcales</taxon>
        <taxon>Intrasporangiaceae</taxon>
        <taxon>Arsenicicoccus</taxon>
    </lineage>
</organism>
<evidence type="ECO:0000313" key="12">
    <source>
        <dbReference type="Proteomes" id="UP001157109"/>
    </source>
</evidence>
<evidence type="ECO:0000256" key="4">
    <source>
        <dbReference type="ARBA" id="ARBA00022694"/>
    </source>
</evidence>
<dbReference type="CDD" id="cd01992">
    <property type="entry name" value="TilS_N"/>
    <property type="match status" value="1"/>
</dbReference>
<accession>A0ABQ6HIY1</accession>
<evidence type="ECO:0000256" key="8">
    <source>
        <dbReference type="SAM" id="MobiDB-lite"/>
    </source>
</evidence>
<reference evidence="12" key="1">
    <citation type="journal article" date="2019" name="Int. J. Syst. Evol. Microbiol.">
        <title>The Global Catalogue of Microorganisms (GCM) 10K type strain sequencing project: providing services to taxonomists for standard genome sequencing and annotation.</title>
        <authorList>
            <consortium name="The Broad Institute Genomics Platform"/>
            <consortium name="The Broad Institute Genome Sequencing Center for Infectious Disease"/>
            <person name="Wu L."/>
            <person name="Ma J."/>
        </authorList>
    </citation>
    <scope>NUCLEOTIDE SEQUENCE [LARGE SCALE GENOMIC DNA]</scope>
    <source>
        <strain evidence="12">NBRC 105830</strain>
    </source>
</reference>
<name>A0ABQ6HIY1_9MICO</name>
<keyword evidence="3" id="KW-0436">Ligase</keyword>
<feature type="compositionally biased region" description="Low complexity" evidence="8">
    <location>
        <begin position="157"/>
        <end position="192"/>
    </location>
</feature>
<proteinExistence type="predicted"/>
<keyword evidence="12" id="KW-1185">Reference proteome</keyword>
<keyword evidence="6" id="KW-0067">ATP-binding</keyword>
<dbReference type="SUPFAM" id="SSF82829">
    <property type="entry name" value="MesJ substrate recognition domain-like"/>
    <property type="match status" value="1"/>
</dbReference>
<comment type="caution">
    <text evidence="11">The sequence shown here is derived from an EMBL/GenBank/DDBJ whole genome shotgun (WGS) entry which is preliminary data.</text>
</comment>
<dbReference type="InterPro" id="IPR015262">
    <property type="entry name" value="tRNA_Ile_lys_synt_subst-bd"/>
</dbReference>
<evidence type="ECO:0000259" key="9">
    <source>
        <dbReference type="Pfam" id="PF01171"/>
    </source>
</evidence>
<evidence type="ECO:0000256" key="7">
    <source>
        <dbReference type="ARBA" id="ARBA00048539"/>
    </source>
</evidence>
<evidence type="ECO:0000313" key="11">
    <source>
        <dbReference type="EMBL" id="GMA18140.1"/>
    </source>
</evidence>
<evidence type="ECO:0000256" key="3">
    <source>
        <dbReference type="ARBA" id="ARBA00022598"/>
    </source>
</evidence>
<feature type="region of interest" description="Disordered" evidence="8">
    <location>
        <begin position="129"/>
        <end position="205"/>
    </location>
</feature>
<evidence type="ECO:0000256" key="5">
    <source>
        <dbReference type="ARBA" id="ARBA00022741"/>
    </source>
</evidence>
<dbReference type="SUPFAM" id="SSF52402">
    <property type="entry name" value="Adenine nucleotide alpha hydrolases-like"/>
    <property type="match status" value="1"/>
</dbReference>
<sequence length="322" mass="32333">MLVACSGGADSLALAAAVAFECAGSGRPAGAVVVDHDLQPGSAAVAARTADTCRTIGLDPVLVRRVRVGDDGAGSAPGGPEAAARAARYTALEAAATETQAVAVLLGHTRDDQAEQVLLGLARGSGARSLAGMPRARGSTTGRCWRSDAPTRPPPARTTGWCRGRTRTTPTPPTRGCGRAGCSSTWSASSARGGRGAGALGRPAARRRRRLDAWATDWLAARAATDPRPGAPLDVAALAALPRAVRTRVLRLAALRVAPGAGAPAAGAPTAGAPSATQVAAMDRLVTGYHGQGPVALPGGVRVARVRAGTPGIVFTRVDPPQ</sequence>
<dbReference type="InterPro" id="IPR012795">
    <property type="entry name" value="tRNA_Ile_lys_synt_N"/>
</dbReference>
<dbReference type="PANTHER" id="PTHR43033:SF1">
    <property type="entry name" value="TRNA(ILE)-LYSIDINE SYNTHASE-RELATED"/>
    <property type="match status" value="1"/>
</dbReference>
<dbReference type="PANTHER" id="PTHR43033">
    <property type="entry name" value="TRNA(ILE)-LYSIDINE SYNTHASE-RELATED"/>
    <property type="match status" value="1"/>
</dbReference>
<keyword evidence="4" id="KW-0819">tRNA processing</keyword>
<dbReference type="InterPro" id="IPR011063">
    <property type="entry name" value="TilS/TtcA_N"/>
</dbReference>
<keyword evidence="5" id="KW-0547">Nucleotide-binding</keyword>
<evidence type="ECO:0000256" key="2">
    <source>
        <dbReference type="ARBA" id="ARBA00022490"/>
    </source>
</evidence>
<dbReference type="EMBL" id="BSUJ01000001">
    <property type="protein sequence ID" value="GMA18140.1"/>
    <property type="molecule type" value="Genomic_DNA"/>
</dbReference>
<evidence type="ECO:0000256" key="1">
    <source>
        <dbReference type="ARBA" id="ARBA00013267"/>
    </source>
</evidence>
<dbReference type="Gene3D" id="3.40.50.620">
    <property type="entry name" value="HUPs"/>
    <property type="match status" value="1"/>
</dbReference>
<comment type="catalytic activity">
    <reaction evidence="7">
        <text>cytidine(34) in tRNA(Ile2) + L-lysine + ATP = lysidine(34) in tRNA(Ile2) + AMP + diphosphate + H(+)</text>
        <dbReference type="Rhea" id="RHEA:43744"/>
        <dbReference type="Rhea" id="RHEA-COMP:10625"/>
        <dbReference type="Rhea" id="RHEA-COMP:10670"/>
        <dbReference type="ChEBI" id="CHEBI:15378"/>
        <dbReference type="ChEBI" id="CHEBI:30616"/>
        <dbReference type="ChEBI" id="CHEBI:32551"/>
        <dbReference type="ChEBI" id="CHEBI:33019"/>
        <dbReference type="ChEBI" id="CHEBI:82748"/>
        <dbReference type="ChEBI" id="CHEBI:83665"/>
        <dbReference type="ChEBI" id="CHEBI:456215"/>
        <dbReference type="EC" id="6.3.4.19"/>
    </reaction>
</comment>
<dbReference type="Pfam" id="PF01171">
    <property type="entry name" value="ATP_bind_3"/>
    <property type="match status" value="1"/>
</dbReference>
<feature type="domain" description="tRNA(Ile)-lysidine synthase substrate-binding" evidence="10">
    <location>
        <begin position="233"/>
        <end position="305"/>
    </location>
</feature>
<keyword evidence="2" id="KW-0963">Cytoplasm</keyword>
<dbReference type="Pfam" id="PF09179">
    <property type="entry name" value="TilS"/>
    <property type="match status" value="1"/>
</dbReference>
<dbReference type="InterPro" id="IPR014729">
    <property type="entry name" value="Rossmann-like_a/b/a_fold"/>
</dbReference>
<feature type="domain" description="tRNA(Ile)-lysidine/2-thiocytidine synthase N-terminal" evidence="9">
    <location>
        <begin position="1"/>
        <end position="146"/>
    </location>
</feature>